<sequence length="301" mass="33144">MKLISLLSHLLTAQPLISAAGFSLLPRDVAATAATDKPVIIMVPGAFHPATVYTKVIEELEKSGYDRSVAIPLPSVGELVSRQQDIEAVRSVLRETLWKGRDVVLVGNSYGGTVIGEAVKGYKDGQDIFLPPPIMAGYKTGKVLGLVFLAGYLPYISEVEHPETKQDIKKVSPKFFRFTDDGKVLWDGDMANEPPEVTFYNDLPKDEAKQWAARLQFSSYDALNATATYIPYTGDFKCTYVIGTKDNSIPEAFARTYINQPGANFTVRVGDWDHVSMLSHPDKIALLIREAAGETSFDHEL</sequence>
<dbReference type="AlphaFoldDB" id="A0A6A6TNZ0"/>
<dbReference type="Pfam" id="PF12697">
    <property type="entry name" value="Abhydrolase_6"/>
    <property type="match status" value="1"/>
</dbReference>
<dbReference type="InterPro" id="IPR029058">
    <property type="entry name" value="AB_hydrolase_fold"/>
</dbReference>
<dbReference type="InterPro" id="IPR000073">
    <property type="entry name" value="AB_hydrolase_1"/>
</dbReference>
<dbReference type="OrthoDB" id="408373at2759"/>
<dbReference type="PANTHER" id="PTHR37017">
    <property type="entry name" value="AB HYDROLASE-1 DOMAIN-CONTAINING PROTEIN-RELATED"/>
    <property type="match status" value="1"/>
</dbReference>
<gene>
    <name evidence="3" type="ORF">K491DRAFT_688064</name>
</gene>
<feature type="chain" id="PRO_5025343543" evidence="1">
    <location>
        <begin position="20"/>
        <end position="301"/>
    </location>
</feature>
<keyword evidence="1" id="KW-0732">Signal</keyword>
<proteinExistence type="predicted"/>
<dbReference type="EMBL" id="MU004298">
    <property type="protein sequence ID" value="KAF2660618.1"/>
    <property type="molecule type" value="Genomic_DNA"/>
</dbReference>
<feature type="domain" description="AB hydrolase-1" evidence="2">
    <location>
        <begin position="40"/>
        <end position="285"/>
    </location>
</feature>
<accession>A0A6A6TNZ0</accession>
<dbReference type="PANTHER" id="PTHR37017:SF11">
    <property type="entry name" value="ESTERASE_LIPASE_THIOESTERASE DOMAIN-CONTAINING PROTEIN"/>
    <property type="match status" value="1"/>
</dbReference>
<evidence type="ECO:0000259" key="2">
    <source>
        <dbReference type="Pfam" id="PF12697"/>
    </source>
</evidence>
<dbReference type="SUPFAM" id="SSF53474">
    <property type="entry name" value="alpha/beta-Hydrolases"/>
    <property type="match status" value="1"/>
</dbReference>
<evidence type="ECO:0000313" key="3">
    <source>
        <dbReference type="EMBL" id="KAF2660618.1"/>
    </source>
</evidence>
<name>A0A6A6TNZ0_9PLEO</name>
<reference evidence="3" key="1">
    <citation type="journal article" date="2020" name="Stud. Mycol.">
        <title>101 Dothideomycetes genomes: a test case for predicting lifestyles and emergence of pathogens.</title>
        <authorList>
            <person name="Haridas S."/>
            <person name="Albert R."/>
            <person name="Binder M."/>
            <person name="Bloem J."/>
            <person name="Labutti K."/>
            <person name="Salamov A."/>
            <person name="Andreopoulos B."/>
            <person name="Baker S."/>
            <person name="Barry K."/>
            <person name="Bills G."/>
            <person name="Bluhm B."/>
            <person name="Cannon C."/>
            <person name="Castanera R."/>
            <person name="Culley D."/>
            <person name="Daum C."/>
            <person name="Ezra D."/>
            <person name="Gonzalez J."/>
            <person name="Henrissat B."/>
            <person name="Kuo A."/>
            <person name="Liang C."/>
            <person name="Lipzen A."/>
            <person name="Lutzoni F."/>
            <person name="Magnuson J."/>
            <person name="Mondo S."/>
            <person name="Nolan M."/>
            <person name="Ohm R."/>
            <person name="Pangilinan J."/>
            <person name="Park H.-J."/>
            <person name="Ramirez L."/>
            <person name="Alfaro M."/>
            <person name="Sun H."/>
            <person name="Tritt A."/>
            <person name="Yoshinaga Y."/>
            <person name="Zwiers L.-H."/>
            <person name="Turgeon B."/>
            <person name="Goodwin S."/>
            <person name="Spatafora J."/>
            <person name="Crous P."/>
            <person name="Grigoriev I."/>
        </authorList>
    </citation>
    <scope>NUCLEOTIDE SEQUENCE</scope>
    <source>
        <strain evidence="3">CBS 122681</strain>
    </source>
</reference>
<keyword evidence="3" id="KW-0378">Hydrolase</keyword>
<dbReference type="InterPro" id="IPR052897">
    <property type="entry name" value="Sec-Metab_Biosynth_Hydrolase"/>
</dbReference>
<feature type="signal peptide" evidence="1">
    <location>
        <begin position="1"/>
        <end position="19"/>
    </location>
</feature>
<organism evidence="3 4">
    <name type="scientific">Lophiostoma macrostomum CBS 122681</name>
    <dbReference type="NCBI Taxonomy" id="1314788"/>
    <lineage>
        <taxon>Eukaryota</taxon>
        <taxon>Fungi</taxon>
        <taxon>Dikarya</taxon>
        <taxon>Ascomycota</taxon>
        <taxon>Pezizomycotina</taxon>
        <taxon>Dothideomycetes</taxon>
        <taxon>Pleosporomycetidae</taxon>
        <taxon>Pleosporales</taxon>
        <taxon>Lophiostomataceae</taxon>
        <taxon>Lophiostoma</taxon>
    </lineage>
</organism>
<protein>
    <submittedName>
        <fullName evidence="3">Alpha/beta-hydrolase</fullName>
    </submittedName>
</protein>
<evidence type="ECO:0000256" key="1">
    <source>
        <dbReference type="SAM" id="SignalP"/>
    </source>
</evidence>
<dbReference type="Gene3D" id="3.40.50.1820">
    <property type="entry name" value="alpha/beta hydrolase"/>
    <property type="match status" value="1"/>
</dbReference>
<dbReference type="GO" id="GO:0016787">
    <property type="term" value="F:hydrolase activity"/>
    <property type="evidence" value="ECO:0007669"/>
    <property type="project" value="UniProtKB-KW"/>
</dbReference>
<evidence type="ECO:0000313" key="4">
    <source>
        <dbReference type="Proteomes" id="UP000799324"/>
    </source>
</evidence>
<dbReference type="Proteomes" id="UP000799324">
    <property type="component" value="Unassembled WGS sequence"/>
</dbReference>
<keyword evidence="4" id="KW-1185">Reference proteome</keyword>